<keyword evidence="3" id="KW-1185">Reference proteome</keyword>
<keyword evidence="1" id="KW-0472">Membrane</keyword>
<proteinExistence type="predicted"/>
<dbReference type="InterPro" id="IPR016024">
    <property type="entry name" value="ARM-type_fold"/>
</dbReference>
<gene>
    <name evidence="2" type="ORF">L1F29_03745</name>
</gene>
<reference evidence="2" key="1">
    <citation type="submission" date="2022-01" db="EMBL/GenBank/DDBJ databases">
        <title>Paenibacillus spongiae sp. nov., isolated from marine sponge.</title>
        <authorList>
            <person name="Li Z."/>
            <person name="Zhang M."/>
        </authorList>
    </citation>
    <scope>NUCLEOTIDE SEQUENCE</scope>
    <source>
        <strain evidence="2">PHS-Z3</strain>
    </source>
</reference>
<accession>A0ABY5SFE5</accession>
<name>A0ABY5SFE5_9BACL</name>
<feature type="transmembrane region" description="Helical" evidence="1">
    <location>
        <begin position="6"/>
        <end position="32"/>
    </location>
</feature>
<dbReference type="RefSeq" id="WP_258387051.1">
    <property type="nucleotide sequence ID" value="NZ_CP091430.1"/>
</dbReference>
<organism evidence="2 3">
    <name type="scientific">Paenibacillus spongiae</name>
    <dbReference type="NCBI Taxonomy" id="2909671"/>
    <lineage>
        <taxon>Bacteria</taxon>
        <taxon>Bacillati</taxon>
        <taxon>Bacillota</taxon>
        <taxon>Bacilli</taxon>
        <taxon>Bacillales</taxon>
        <taxon>Paenibacillaceae</taxon>
        <taxon>Paenibacillus</taxon>
    </lineage>
</organism>
<dbReference type="Gene3D" id="1.25.10.10">
    <property type="entry name" value="Leucine-rich Repeat Variant"/>
    <property type="match status" value="1"/>
</dbReference>
<protein>
    <submittedName>
        <fullName evidence="2">HEAT repeat domain-containing protein</fullName>
    </submittedName>
</protein>
<evidence type="ECO:0000313" key="2">
    <source>
        <dbReference type="EMBL" id="UVI30988.1"/>
    </source>
</evidence>
<evidence type="ECO:0000313" key="3">
    <source>
        <dbReference type="Proteomes" id="UP001057877"/>
    </source>
</evidence>
<dbReference type="PANTHER" id="PTHR12697">
    <property type="entry name" value="PBS LYASE HEAT-LIKE PROTEIN"/>
    <property type="match status" value="1"/>
</dbReference>
<dbReference type="PANTHER" id="PTHR12697:SF5">
    <property type="entry name" value="DEOXYHYPUSINE HYDROXYLASE"/>
    <property type="match status" value="1"/>
</dbReference>
<dbReference type="EMBL" id="CP091430">
    <property type="protein sequence ID" value="UVI30988.1"/>
    <property type="molecule type" value="Genomic_DNA"/>
</dbReference>
<dbReference type="Proteomes" id="UP001057877">
    <property type="component" value="Chromosome"/>
</dbReference>
<dbReference type="Pfam" id="PF13646">
    <property type="entry name" value="HEAT_2"/>
    <property type="match status" value="2"/>
</dbReference>
<evidence type="ECO:0000256" key="1">
    <source>
        <dbReference type="SAM" id="Phobius"/>
    </source>
</evidence>
<dbReference type="SUPFAM" id="SSF48371">
    <property type="entry name" value="ARM repeat"/>
    <property type="match status" value="2"/>
</dbReference>
<dbReference type="InterPro" id="IPR011989">
    <property type="entry name" value="ARM-like"/>
</dbReference>
<keyword evidence="1" id="KW-0812">Transmembrane</keyword>
<keyword evidence="1" id="KW-1133">Transmembrane helix</keyword>
<sequence length="348" mass="39674">MTREATLLLIISGGLFAFFFLAIICSWFYSYFRELNTNKVRRQLVEMVSSYFKANHEIKPKVLERINAYVGRSAGRKDILIHVLIGYGPEFMDNNQEQLMEFYDAAGIKAFLIKGLHAKSDNRKSLACRYLGELKVKDTEPYILELISSKNNDVIYNVLLALSKLGDTKGFVQIFTHHSENINISSRAIIEVISVFNGSVEDLFKQTFDSSDDYIRGVLIKAAADYRIEGLRPYFVDHLKSDDKNIRIASIRALCELKDRDDERHIIPLLEDKDWEVRAAAAKELEKLGTSSSFTALEKTTGDRVWWVRHNAAKTLILIPGGKEYASRIIDGDDQYAREAIVSVIELM</sequence>